<evidence type="ECO:0000256" key="3">
    <source>
        <dbReference type="SAM" id="SignalP"/>
    </source>
</evidence>
<dbReference type="SUPFAM" id="SSF57567">
    <property type="entry name" value="Serine protease inhibitors"/>
    <property type="match status" value="1"/>
</dbReference>
<keyword evidence="5" id="KW-1185">Reference proteome</keyword>
<evidence type="ECO:0000256" key="1">
    <source>
        <dbReference type="ARBA" id="ARBA00022690"/>
    </source>
</evidence>
<accession>A0ABM3JI91</accession>
<dbReference type="PANTHER" id="PTHR23259">
    <property type="entry name" value="RIDDLE"/>
    <property type="match status" value="1"/>
</dbReference>
<protein>
    <submittedName>
        <fullName evidence="6">Chymotrypsin inhibitor-like isoform X3</fullName>
    </submittedName>
</protein>
<keyword evidence="2" id="KW-1015">Disulfide bond</keyword>
<organism evidence="5 6">
    <name type="scientific">Bactrocera dorsalis</name>
    <name type="common">Oriental fruit fly</name>
    <name type="synonym">Dacus dorsalis</name>
    <dbReference type="NCBI Taxonomy" id="27457"/>
    <lineage>
        <taxon>Eukaryota</taxon>
        <taxon>Metazoa</taxon>
        <taxon>Ecdysozoa</taxon>
        <taxon>Arthropoda</taxon>
        <taxon>Hexapoda</taxon>
        <taxon>Insecta</taxon>
        <taxon>Pterygota</taxon>
        <taxon>Neoptera</taxon>
        <taxon>Endopterygota</taxon>
        <taxon>Diptera</taxon>
        <taxon>Brachycera</taxon>
        <taxon>Muscomorpha</taxon>
        <taxon>Tephritoidea</taxon>
        <taxon>Tephritidae</taxon>
        <taxon>Bactrocera</taxon>
        <taxon>Bactrocera</taxon>
    </lineage>
</organism>
<proteinExistence type="predicted"/>
<keyword evidence="1" id="KW-0646">Protease inhibitor</keyword>
<dbReference type="CDD" id="cd19941">
    <property type="entry name" value="TIL"/>
    <property type="match status" value="1"/>
</dbReference>
<dbReference type="Gene3D" id="2.10.25.10">
    <property type="entry name" value="Laminin"/>
    <property type="match status" value="1"/>
</dbReference>
<dbReference type="PANTHER" id="PTHR23259:SF70">
    <property type="entry name" value="ACCESSORY GLAND PROTEIN ACP62F-RELATED"/>
    <property type="match status" value="1"/>
</dbReference>
<feature type="domain" description="TIL" evidence="4">
    <location>
        <begin position="30"/>
        <end position="86"/>
    </location>
</feature>
<dbReference type="Proteomes" id="UP001652620">
    <property type="component" value="Chromosome 3"/>
</dbReference>
<gene>
    <name evidence="6" type="primary">LOC125777708</name>
</gene>
<dbReference type="Pfam" id="PF01826">
    <property type="entry name" value="TIL"/>
    <property type="match status" value="1"/>
</dbReference>
<dbReference type="RefSeq" id="XP_049308946.1">
    <property type="nucleotide sequence ID" value="XM_049452989.1"/>
</dbReference>
<dbReference type="InterPro" id="IPR051368">
    <property type="entry name" value="SerProtInhib-TIL_Domain"/>
</dbReference>
<reference evidence="6" key="1">
    <citation type="submission" date="2025-08" db="UniProtKB">
        <authorList>
            <consortium name="RefSeq"/>
        </authorList>
    </citation>
    <scope>IDENTIFICATION</scope>
    <source>
        <tissue evidence="6">Adult</tissue>
    </source>
</reference>
<feature type="chain" id="PRO_5046096677" evidence="3">
    <location>
        <begin position="22"/>
        <end position="86"/>
    </location>
</feature>
<evidence type="ECO:0000259" key="4">
    <source>
        <dbReference type="Pfam" id="PF01826"/>
    </source>
</evidence>
<evidence type="ECO:0000313" key="5">
    <source>
        <dbReference type="Proteomes" id="UP001652620"/>
    </source>
</evidence>
<sequence length="86" mass="9127">MGNNIFIILMIFASVTAMAVARPEDSGISCGPNAEFTTCGAYCEPTCYPSPYPISADCLQICRVGCQCNSGYLLNNVGECVLISEC</sequence>
<feature type="signal peptide" evidence="3">
    <location>
        <begin position="1"/>
        <end position="21"/>
    </location>
</feature>
<keyword evidence="3" id="KW-0732">Signal</keyword>
<dbReference type="InterPro" id="IPR036084">
    <property type="entry name" value="Ser_inhib-like_sf"/>
</dbReference>
<dbReference type="InterPro" id="IPR002919">
    <property type="entry name" value="TIL_dom"/>
</dbReference>
<dbReference type="GeneID" id="125777708"/>
<name>A0ABM3JI91_BACDO</name>
<evidence type="ECO:0000256" key="2">
    <source>
        <dbReference type="ARBA" id="ARBA00023157"/>
    </source>
</evidence>
<evidence type="ECO:0000313" key="6">
    <source>
        <dbReference type="RefSeq" id="XP_049308946.1"/>
    </source>
</evidence>